<dbReference type="AlphaFoldDB" id="A0AAV9NGK9"/>
<accession>A0AAV9NGK9</accession>
<dbReference type="PROSITE" id="PS00122">
    <property type="entry name" value="CARBOXYLESTERASE_B_1"/>
    <property type="match status" value="1"/>
</dbReference>
<protein>
    <recommendedName>
        <fullName evidence="3">Carboxylic ester hydrolase</fullName>
        <ecNumber evidence="3">3.1.1.-</ecNumber>
    </recommendedName>
</protein>
<dbReference type="InterPro" id="IPR050654">
    <property type="entry name" value="AChE-related_enzymes"/>
</dbReference>
<dbReference type="PANTHER" id="PTHR43918">
    <property type="entry name" value="ACETYLCHOLINESTERASE"/>
    <property type="match status" value="1"/>
</dbReference>
<dbReference type="InterPro" id="IPR002018">
    <property type="entry name" value="CarbesteraseB"/>
</dbReference>
<dbReference type="Gene3D" id="3.40.50.1820">
    <property type="entry name" value="alpha/beta hydrolase"/>
    <property type="match status" value="1"/>
</dbReference>
<proteinExistence type="inferred from homology"/>
<organism evidence="5 6">
    <name type="scientific">Exophiala bonariae</name>
    <dbReference type="NCBI Taxonomy" id="1690606"/>
    <lineage>
        <taxon>Eukaryota</taxon>
        <taxon>Fungi</taxon>
        <taxon>Dikarya</taxon>
        <taxon>Ascomycota</taxon>
        <taxon>Pezizomycotina</taxon>
        <taxon>Eurotiomycetes</taxon>
        <taxon>Chaetothyriomycetidae</taxon>
        <taxon>Chaetothyriales</taxon>
        <taxon>Herpotrichiellaceae</taxon>
        <taxon>Exophiala</taxon>
    </lineage>
</organism>
<dbReference type="Pfam" id="PF00135">
    <property type="entry name" value="COesterase"/>
    <property type="match status" value="1"/>
</dbReference>
<dbReference type="Proteomes" id="UP001358417">
    <property type="component" value="Unassembled WGS sequence"/>
</dbReference>
<dbReference type="SUPFAM" id="SSF53474">
    <property type="entry name" value="alpha/beta-Hydrolases"/>
    <property type="match status" value="1"/>
</dbReference>
<dbReference type="GO" id="GO:0052689">
    <property type="term" value="F:carboxylic ester hydrolase activity"/>
    <property type="evidence" value="ECO:0007669"/>
    <property type="project" value="TreeGrafter"/>
</dbReference>
<keyword evidence="2 3" id="KW-0378">Hydrolase</keyword>
<comment type="caution">
    <text evidence="5">The sequence shown here is derived from an EMBL/GenBank/DDBJ whole genome shotgun (WGS) entry which is preliminary data.</text>
</comment>
<sequence length="527" mass="57600">MISLLAFTLLLLPVTIKTSPVKHSWEGTVHVVASTGAYTGIVDEVAPDVRQFRNIPFGLPPAGERRWLPPVAVTSHAETKFDSTKFPPSCPQYAPYNGSSGVYTGIVPELVAAPTKTDQYAKTSEDCLSLALWTPTGADKGSKLPVILFMTGGGFGSGGIDIPYQFPHHWVQKTQQHIVVTINYRVNIFRFPYAAGLNDQNLGILDQRLALEWVRDNIEAFGGDPGRITLWGQSAGAASADIHNYAYADDPIVTSYFMDSGSVSIIPPTLDTMNTNFTFVARHFGCDTSTPETELSCMRSIDFQAITDFVGRYGENKTLAEPSLSFWPMSDERIVFSNYTDRLVNGRSSGRPVLFTSCKEEGAGFGPVIVSLPSPSNPYGVWKVNRTITEQNTLGPFQCPAAMWSALRDAAGLKTYRWQYTGNFSNISPLPWMGAYHSSDLPLLFGSHSDFRGPSTTLEVATSESMQDHLLAFVQDPVAGPETIGWADNKHDGFLRFGADGVAVATIEKKDVDGICAQWDDFEGLSM</sequence>
<dbReference type="EMBL" id="JAVRRD010000006">
    <property type="protein sequence ID" value="KAK5057583.1"/>
    <property type="molecule type" value="Genomic_DNA"/>
</dbReference>
<evidence type="ECO:0000313" key="5">
    <source>
        <dbReference type="EMBL" id="KAK5057583.1"/>
    </source>
</evidence>
<keyword evidence="3" id="KW-0732">Signal</keyword>
<dbReference type="GeneID" id="89979733"/>
<feature type="domain" description="Carboxylesterase type B" evidence="4">
    <location>
        <begin position="31"/>
        <end position="370"/>
    </location>
</feature>
<evidence type="ECO:0000259" key="4">
    <source>
        <dbReference type="Pfam" id="PF00135"/>
    </source>
</evidence>
<comment type="similarity">
    <text evidence="1 3">Belongs to the type-B carboxylesterase/lipase family.</text>
</comment>
<feature type="chain" id="PRO_5043098301" description="Carboxylic ester hydrolase" evidence="3">
    <location>
        <begin position="19"/>
        <end position="527"/>
    </location>
</feature>
<keyword evidence="6" id="KW-1185">Reference proteome</keyword>
<evidence type="ECO:0000256" key="1">
    <source>
        <dbReference type="ARBA" id="ARBA00005964"/>
    </source>
</evidence>
<evidence type="ECO:0000256" key="2">
    <source>
        <dbReference type="ARBA" id="ARBA00022801"/>
    </source>
</evidence>
<dbReference type="PANTHER" id="PTHR43918:SF4">
    <property type="entry name" value="CARBOXYLIC ESTER HYDROLASE"/>
    <property type="match status" value="1"/>
</dbReference>
<dbReference type="RefSeq" id="XP_064708701.1">
    <property type="nucleotide sequence ID" value="XM_064855112.1"/>
</dbReference>
<reference evidence="5 6" key="1">
    <citation type="submission" date="2023-08" db="EMBL/GenBank/DDBJ databases">
        <title>Black Yeasts Isolated from many extreme environments.</title>
        <authorList>
            <person name="Coleine C."/>
            <person name="Stajich J.E."/>
            <person name="Selbmann L."/>
        </authorList>
    </citation>
    <scope>NUCLEOTIDE SEQUENCE [LARGE SCALE GENOMIC DNA]</scope>
    <source>
        <strain evidence="5 6">CCFEE 5792</strain>
    </source>
</reference>
<evidence type="ECO:0000313" key="6">
    <source>
        <dbReference type="Proteomes" id="UP001358417"/>
    </source>
</evidence>
<gene>
    <name evidence="5" type="ORF">LTR84_011583</name>
</gene>
<dbReference type="InterPro" id="IPR029058">
    <property type="entry name" value="AB_hydrolase_fold"/>
</dbReference>
<dbReference type="InterPro" id="IPR019826">
    <property type="entry name" value="Carboxylesterase_B_AS"/>
</dbReference>
<feature type="signal peptide" evidence="3">
    <location>
        <begin position="1"/>
        <end position="18"/>
    </location>
</feature>
<dbReference type="EC" id="3.1.1.-" evidence="3"/>
<evidence type="ECO:0000256" key="3">
    <source>
        <dbReference type="RuleBase" id="RU361235"/>
    </source>
</evidence>
<name>A0AAV9NGK9_9EURO</name>